<feature type="signal peptide" evidence="1">
    <location>
        <begin position="1"/>
        <end position="27"/>
    </location>
</feature>
<dbReference type="InterPro" id="IPR005194">
    <property type="entry name" value="Glyco_hydro_65_C"/>
</dbReference>
<name>A0A9P4MMT6_9PEZI</name>
<accession>A0A9P4MMT6</accession>
<gene>
    <name evidence="4" type="ORF">K461DRAFT_265085</name>
</gene>
<dbReference type="Gene3D" id="1.50.10.10">
    <property type="match status" value="1"/>
</dbReference>
<sequence length="867" mass="94959">MALAPRFRSSALLSIIFVSLFLPSIVAQNDPVRPYQLQDAHLQTTSFLNHTSYIDSYDDQQWLLDNIPFIDLPDKTVQDVYYYRATVLKRHLKWAHEGQGWVFTEFIHPVSWASKLQTIPDSAAYHVLEGRWLRDQNIAKNLIESYTRGGVEALSGITYTHFMQRAILEHAQVTGDQDFLTSQLQGMIQTYYLWNVTRDNVTGLYHRTPLSDAQEYSLPGYLTGGPEGGPMQVWDDFGLSSSQGGGNDYTLIWLGPETYRPSQMSYMIANAYAISEVATLAGQSDLANTWSSYAESLYNKMLDVMWSEELQYWIDVVEGSNLRCQGRELIGMYPYRFGVGTNQTFVKGLEAALTPEGFLTEFGPTTLERTNPYYSALKNTTYCCLWNGQSWPFSTSIYLRTLAGMSRSNLSTVVDDAFFYNALQTYAKTNYKDGVPYTAESHYPEMDMWSGDTTNHSENYLHSTYADNIFVDLFGITPTLDDVLSFQPLVPSNWSYFAVENLPYHGSLISIFWDSTGSHYSCNHSGLSVYSNGSLIHAQPTLAPTNITLPFAAQTASSALSSSPEYQNIATNPNSPWGLPNATADWIFSSNGDGESYLPFKLNDGLLWYDTTPDNRWTNNQSTTPYNTINITLPRPRNISSVSLGIFADTDRGGVIACPAGVRVADGNGAVLALRSPWTGCVPNALNTILFSAPMASNASNASTPAEGYTAEAQKLQITLNAAQGLAVAVGEVQIWVPPVTGPRYEVEDGLVGTFIGAFEGRESGLNGTVVDGGVALGDGGWVEVAGVVAPVGITGQGGNVNLTVIGGGNGTVEVGLNFLRNYTVTFEGAASGQERTVEVEMLPGKNSVTAFQSEGQPWVDAFIVGG</sequence>
<feature type="chain" id="PRO_5040331418" description="Alpha,alpha-trehalase" evidence="1">
    <location>
        <begin position="28"/>
        <end position="867"/>
    </location>
</feature>
<evidence type="ECO:0000259" key="3">
    <source>
        <dbReference type="Pfam" id="PF22422"/>
    </source>
</evidence>
<evidence type="ECO:0008006" key="6">
    <source>
        <dbReference type="Google" id="ProtNLM"/>
    </source>
</evidence>
<evidence type="ECO:0000259" key="2">
    <source>
        <dbReference type="Pfam" id="PF03633"/>
    </source>
</evidence>
<feature type="domain" description="Glycoside hydrolase family 65 C-terminal" evidence="2">
    <location>
        <begin position="480"/>
        <end position="522"/>
    </location>
</feature>
<dbReference type="SUPFAM" id="SSF48208">
    <property type="entry name" value="Six-hairpin glycosidases"/>
    <property type="match status" value="1"/>
</dbReference>
<dbReference type="GO" id="GO:0005975">
    <property type="term" value="P:carbohydrate metabolic process"/>
    <property type="evidence" value="ECO:0007669"/>
    <property type="project" value="InterPro"/>
</dbReference>
<evidence type="ECO:0000313" key="5">
    <source>
        <dbReference type="Proteomes" id="UP000799439"/>
    </source>
</evidence>
<dbReference type="Gene3D" id="2.60.120.260">
    <property type="entry name" value="Galactose-binding domain-like"/>
    <property type="match status" value="1"/>
</dbReference>
<dbReference type="EMBL" id="ML996082">
    <property type="protein sequence ID" value="KAF2155534.1"/>
    <property type="molecule type" value="Genomic_DNA"/>
</dbReference>
<organism evidence="4 5">
    <name type="scientific">Myriangium duriaei CBS 260.36</name>
    <dbReference type="NCBI Taxonomy" id="1168546"/>
    <lineage>
        <taxon>Eukaryota</taxon>
        <taxon>Fungi</taxon>
        <taxon>Dikarya</taxon>
        <taxon>Ascomycota</taxon>
        <taxon>Pezizomycotina</taxon>
        <taxon>Dothideomycetes</taxon>
        <taxon>Dothideomycetidae</taxon>
        <taxon>Myriangiales</taxon>
        <taxon>Myriangiaceae</taxon>
        <taxon>Myriangium</taxon>
    </lineage>
</organism>
<dbReference type="InterPro" id="IPR054491">
    <property type="entry name" value="MGH1-like_GH"/>
</dbReference>
<comment type="caution">
    <text evidence="4">The sequence shown here is derived from an EMBL/GenBank/DDBJ whole genome shotgun (WGS) entry which is preliminary data.</text>
</comment>
<dbReference type="AlphaFoldDB" id="A0A9P4MMT6"/>
<dbReference type="Pfam" id="PF03633">
    <property type="entry name" value="Glyco_hydro_65C"/>
    <property type="match status" value="1"/>
</dbReference>
<dbReference type="Pfam" id="PF22422">
    <property type="entry name" value="MGH1-like_GH"/>
    <property type="match status" value="1"/>
</dbReference>
<dbReference type="InterPro" id="IPR012341">
    <property type="entry name" value="6hp_glycosidase-like_sf"/>
</dbReference>
<keyword evidence="1" id="KW-0732">Signal</keyword>
<dbReference type="GO" id="GO:0003824">
    <property type="term" value="F:catalytic activity"/>
    <property type="evidence" value="ECO:0007669"/>
    <property type="project" value="UniProtKB-ARBA"/>
</dbReference>
<proteinExistence type="predicted"/>
<reference evidence="4" key="1">
    <citation type="journal article" date="2020" name="Stud. Mycol.">
        <title>101 Dothideomycetes genomes: a test case for predicting lifestyles and emergence of pathogens.</title>
        <authorList>
            <person name="Haridas S."/>
            <person name="Albert R."/>
            <person name="Binder M."/>
            <person name="Bloem J."/>
            <person name="Labutti K."/>
            <person name="Salamov A."/>
            <person name="Andreopoulos B."/>
            <person name="Baker S."/>
            <person name="Barry K."/>
            <person name="Bills G."/>
            <person name="Bluhm B."/>
            <person name="Cannon C."/>
            <person name="Castanera R."/>
            <person name="Culley D."/>
            <person name="Daum C."/>
            <person name="Ezra D."/>
            <person name="Gonzalez J."/>
            <person name="Henrissat B."/>
            <person name="Kuo A."/>
            <person name="Liang C."/>
            <person name="Lipzen A."/>
            <person name="Lutzoni F."/>
            <person name="Magnuson J."/>
            <person name="Mondo S."/>
            <person name="Nolan M."/>
            <person name="Ohm R."/>
            <person name="Pangilinan J."/>
            <person name="Park H.-J."/>
            <person name="Ramirez L."/>
            <person name="Alfaro M."/>
            <person name="Sun H."/>
            <person name="Tritt A."/>
            <person name="Yoshinaga Y."/>
            <person name="Zwiers L.-H."/>
            <person name="Turgeon B."/>
            <person name="Goodwin S."/>
            <person name="Spatafora J."/>
            <person name="Crous P."/>
            <person name="Grigoriev I."/>
        </authorList>
    </citation>
    <scope>NUCLEOTIDE SEQUENCE</scope>
    <source>
        <strain evidence="4">CBS 260.36</strain>
    </source>
</reference>
<dbReference type="Proteomes" id="UP000799439">
    <property type="component" value="Unassembled WGS sequence"/>
</dbReference>
<evidence type="ECO:0000256" key="1">
    <source>
        <dbReference type="SAM" id="SignalP"/>
    </source>
</evidence>
<protein>
    <recommendedName>
        <fullName evidence="6">Alpha,alpha-trehalase</fullName>
    </recommendedName>
</protein>
<dbReference type="OrthoDB" id="5382128at2759"/>
<keyword evidence="5" id="KW-1185">Reference proteome</keyword>
<evidence type="ECO:0000313" key="4">
    <source>
        <dbReference type="EMBL" id="KAF2155534.1"/>
    </source>
</evidence>
<feature type="domain" description="Mannosylglycerate hydrolase MGH1-like glycoside hydrolase" evidence="3">
    <location>
        <begin position="117"/>
        <end position="463"/>
    </location>
</feature>
<dbReference type="InterPro" id="IPR008928">
    <property type="entry name" value="6-hairpin_glycosidase_sf"/>
</dbReference>